<feature type="transmembrane region" description="Helical" evidence="1">
    <location>
        <begin position="6"/>
        <end position="25"/>
    </location>
</feature>
<keyword evidence="1" id="KW-0472">Membrane</keyword>
<protein>
    <submittedName>
        <fullName evidence="2">Unannotated protein</fullName>
    </submittedName>
</protein>
<accession>A0A6J7GUW4</accession>
<name>A0A6J7GUW4_9ZZZZ</name>
<proteinExistence type="predicted"/>
<feature type="transmembrane region" description="Helical" evidence="1">
    <location>
        <begin position="62"/>
        <end position="83"/>
    </location>
</feature>
<dbReference type="AlphaFoldDB" id="A0A6J7GUW4"/>
<evidence type="ECO:0000313" key="2">
    <source>
        <dbReference type="EMBL" id="CAB4911482.1"/>
    </source>
</evidence>
<keyword evidence="1" id="KW-1133">Transmembrane helix</keyword>
<sequence length="240" mass="24291">MWLIAGGWAGLAAMSLLLGGVAVRLFKPSARFVAVVMALGSGVLIASVAYDLVEEASPETPIHWLLLALIAGALVFVLGSKAIGRMGGRRRKAPQGSDDSSGLAIALGSVLDGLPESLVLGLTVLSGGVSPQLFAGIVLSNFPEGMASSSGLMRSGWRFGSVMKMWGSVVIASAIAGALGPLVLASASPIAAGVAQSFAAGALLAMIVDTMIPESYEVERNWTGLLVVLGFAGTLLVGSL</sequence>
<dbReference type="EMBL" id="CAFBMR010000024">
    <property type="protein sequence ID" value="CAB4911482.1"/>
    <property type="molecule type" value="Genomic_DNA"/>
</dbReference>
<feature type="transmembrane region" description="Helical" evidence="1">
    <location>
        <begin position="220"/>
        <end position="238"/>
    </location>
</feature>
<reference evidence="2" key="1">
    <citation type="submission" date="2020-05" db="EMBL/GenBank/DDBJ databases">
        <authorList>
            <person name="Chiriac C."/>
            <person name="Salcher M."/>
            <person name="Ghai R."/>
            <person name="Kavagutti S V."/>
        </authorList>
    </citation>
    <scope>NUCLEOTIDE SEQUENCE</scope>
</reference>
<organism evidence="2">
    <name type="scientific">freshwater metagenome</name>
    <dbReference type="NCBI Taxonomy" id="449393"/>
    <lineage>
        <taxon>unclassified sequences</taxon>
        <taxon>metagenomes</taxon>
        <taxon>ecological metagenomes</taxon>
    </lineage>
</organism>
<evidence type="ECO:0000256" key="1">
    <source>
        <dbReference type="SAM" id="Phobius"/>
    </source>
</evidence>
<feature type="transmembrane region" description="Helical" evidence="1">
    <location>
        <begin position="162"/>
        <end position="184"/>
    </location>
</feature>
<gene>
    <name evidence="2" type="ORF">UFOPK3610_00830</name>
</gene>
<keyword evidence="1" id="KW-0812">Transmembrane</keyword>
<feature type="transmembrane region" description="Helical" evidence="1">
    <location>
        <begin position="32"/>
        <end position="50"/>
    </location>
</feature>
<feature type="transmembrane region" description="Helical" evidence="1">
    <location>
        <begin position="190"/>
        <end position="208"/>
    </location>
</feature>